<proteinExistence type="predicted"/>
<keyword evidence="7" id="KW-0812">Transmembrane</keyword>
<dbReference type="SUPFAM" id="SSF54862">
    <property type="entry name" value="4Fe-4S ferredoxins"/>
    <property type="match status" value="1"/>
</dbReference>
<feature type="domain" description="4Fe-4S ferredoxin-type" evidence="8">
    <location>
        <begin position="57"/>
        <end position="85"/>
    </location>
</feature>
<protein>
    <submittedName>
        <fullName evidence="9">4Fe-4S binding protein</fullName>
    </submittedName>
</protein>
<keyword evidence="6" id="KW-0411">Iron-sulfur</keyword>
<dbReference type="Gene3D" id="3.30.70.20">
    <property type="match status" value="1"/>
</dbReference>
<feature type="transmembrane region" description="Helical" evidence="7">
    <location>
        <begin position="27"/>
        <end position="51"/>
    </location>
</feature>
<keyword evidence="10" id="KW-1185">Reference proteome</keyword>
<keyword evidence="7" id="KW-0472">Membrane</keyword>
<evidence type="ECO:0000256" key="5">
    <source>
        <dbReference type="ARBA" id="ARBA00023004"/>
    </source>
</evidence>
<evidence type="ECO:0000313" key="9">
    <source>
        <dbReference type="EMBL" id="MFL0267377.1"/>
    </source>
</evidence>
<dbReference type="PROSITE" id="PS51379">
    <property type="entry name" value="4FE4S_FER_2"/>
    <property type="match status" value="2"/>
</dbReference>
<evidence type="ECO:0000256" key="6">
    <source>
        <dbReference type="ARBA" id="ARBA00023014"/>
    </source>
</evidence>
<feature type="domain" description="4Fe-4S ferredoxin-type" evidence="8">
    <location>
        <begin position="88"/>
        <end position="117"/>
    </location>
</feature>
<keyword evidence="7" id="KW-1133">Transmembrane helix</keyword>
<reference evidence="9 10" key="1">
    <citation type="submission" date="2024-11" db="EMBL/GenBank/DDBJ databases">
        <authorList>
            <person name="Heng Y.C."/>
            <person name="Lim A.C.H."/>
            <person name="Lee J.K.Y."/>
            <person name="Kittelmann S."/>
        </authorList>
    </citation>
    <scope>NUCLEOTIDE SEQUENCE [LARGE SCALE GENOMIC DNA]</scope>
    <source>
        <strain evidence="9 10">WILCCON 0202</strain>
    </source>
</reference>
<keyword evidence="4" id="KW-0249">Electron transport</keyword>
<evidence type="ECO:0000256" key="1">
    <source>
        <dbReference type="ARBA" id="ARBA00022448"/>
    </source>
</evidence>
<organism evidence="9 10">
    <name type="scientific">Candidatus Clostridium radicumherbarum</name>
    <dbReference type="NCBI Taxonomy" id="3381662"/>
    <lineage>
        <taxon>Bacteria</taxon>
        <taxon>Bacillati</taxon>
        <taxon>Bacillota</taxon>
        <taxon>Clostridia</taxon>
        <taxon>Eubacteriales</taxon>
        <taxon>Clostridiaceae</taxon>
        <taxon>Clostridium</taxon>
    </lineage>
</organism>
<keyword evidence="2" id="KW-0004">4Fe-4S</keyword>
<keyword evidence="1" id="KW-0813">Transport</keyword>
<evidence type="ECO:0000313" key="10">
    <source>
        <dbReference type="Proteomes" id="UP001623661"/>
    </source>
</evidence>
<evidence type="ECO:0000256" key="2">
    <source>
        <dbReference type="ARBA" id="ARBA00022485"/>
    </source>
</evidence>
<evidence type="ECO:0000256" key="3">
    <source>
        <dbReference type="ARBA" id="ARBA00022723"/>
    </source>
</evidence>
<accession>A0ABW8TTF7</accession>
<dbReference type="Pfam" id="PF13237">
    <property type="entry name" value="Fer4_10"/>
    <property type="match status" value="1"/>
</dbReference>
<dbReference type="InterPro" id="IPR051684">
    <property type="entry name" value="Electron_Trans/Redox"/>
</dbReference>
<gene>
    <name evidence="9" type="ORF">ACJDUH_04605</name>
</gene>
<evidence type="ECO:0000259" key="8">
    <source>
        <dbReference type="PROSITE" id="PS51379"/>
    </source>
</evidence>
<evidence type="ECO:0000256" key="4">
    <source>
        <dbReference type="ARBA" id="ARBA00022982"/>
    </source>
</evidence>
<evidence type="ECO:0000256" key="7">
    <source>
        <dbReference type="SAM" id="Phobius"/>
    </source>
</evidence>
<dbReference type="InterPro" id="IPR017896">
    <property type="entry name" value="4Fe4S_Fe-S-bd"/>
</dbReference>
<dbReference type="RefSeq" id="WP_406763982.1">
    <property type="nucleotide sequence ID" value="NZ_JBJHZY010000001.1"/>
</dbReference>
<keyword evidence="5" id="KW-0408">Iron</keyword>
<keyword evidence="3" id="KW-0479">Metal-binding</keyword>
<dbReference type="PANTHER" id="PTHR30176:SF3">
    <property type="entry name" value="FERREDOXIN-TYPE PROTEIN NAPH"/>
    <property type="match status" value="1"/>
</dbReference>
<dbReference type="Proteomes" id="UP001623661">
    <property type="component" value="Unassembled WGS sequence"/>
</dbReference>
<dbReference type="PANTHER" id="PTHR30176">
    <property type="entry name" value="FERREDOXIN-TYPE PROTEIN NAPH"/>
    <property type="match status" value="1"/>
</dbReference>
<comment type="caution">
    <text evidence="9">The sequence shown here is derived from an EMBL/GenBank/DDBJ whole genome shotgun (WGS) entry which is preliminary data.</text>
</comment>
<sequence length="128" mass="14452">MELTSGVQIISKIENYKYLSSELLAAMFFWVAFIGRGYCYYCPLGTVLAFFGKIAGQEIVTNKFKCIQCSQCNLACPMSIDIKIKAKEGKAVSSNRCVGCCHCVDACPTRTLDYSTKYLKWRINKREN</sequence>
<dbReference type="EMBL" id="JBJHZY010000001">
    <property type="protein sequence ID" value="MFL0267377.1"/>
    <property type="molecule type" value="Genomic_DNA"/>
</dbReference>
<name>A0ABW8TTF7_9CLOT</name>